<comment type="subcellular location">
    <subcellularLocation>
        <location evidence="3 15">Nucleus</location>
    </subcellularLocation>
</comment>
<dbReference type="GO" id="GO:0000724">
    <property type="term" value="P:double-strand break repair via homologous recombination"/>
    <property type="evidence" value="ECO:0007669"/>
    <property type="project" value="TreeGrafter"/>
</dbReference>
<dbReference type="PROSITE" id="PS51194">
    <property type="entry name" value="HELICASE_CTER"/>
    <property type="match status" value="1"/>
</dbReference>
<protein>
    <recommendedName>
        <fullName evidence="15">ATP-dependent DNA helicase</fullName>
        <ecNumber evidence="15">5.6.2.4</ecNumber>
    </recommendedName>
</protein>
<feature type="compositionally biased region" description="Basic residues" evidence="17">
    <location>
        <begin position="688"/>
        <end position="698"/>
    </location>
</feature>
<dbReference type="GO" id="GO:0009378">
    <property type="term" value="F:four-way junction helicase activity"/>
    <property type="evidence" value="ECO:0007669"/>
    <property type="project" value="TreeGrafter"/>
</dbReference>
<dbReference type="Pfam" id="PF00270">
    <property type="entry name" value="DEAD"/>
    <property type="match status" value="1"/>
</dbReference>
<feature type="compositionally biased region" description="Low complexity" evidence="17">
    <location>
        <begin position="644"/>
        <end position="657"/>
    </location>
</feature>
<dbReference type="GO" id="GO:0005737">
    <property type="term" value="C:cytoplasm"/>
    <property type="evidence" value="ECO:0007669"/>
    <property type="project" value="TreeGrafter"/>
</dbReference>
<evidence type="ECO:0000256" key="2">
    <source>
        <dbReference type="ARBA" id="ARBA00001946"/>
    </source>
</evidence>
<dbReference type="Pfam" id="PF16124">
    <property type="entry name" value="RecQ_Zn_bind"/>
    <property type="match status" value="1"/>
</dbReference>
<keyword evidence="7 15" id="KW-0378">Hydrolase</keyword>
<evidence type="ECO:0000256" key="11">
    <source>
        <dbReference type="ARBA" id="ARBA00023235"/>
    </source>
</evidence>
<proteinExistence type="inferred from homology"/>
<comment type="cofactor">
    <cofactor evidence="2">
        <name>Mg(2+)</name>
        <dbReference type="ChEBI" id="CHEBI:18420"/>
    </cofactor>
</comment>
<evidence type="ECO:0000256" key="3">
    <source>
        <dbReference type="ARBA" id="ARBA00004123"/>
    </source>
</evidence>
<dbReference type="GO" id="GO:0005634">
    <property type="term" value="C:nucleus"/>
    <property type="evidence" value="ECO:0007669"/>
    <property type="project" value="UniProtKB-SubCell"/>
</dbReference>
<evidence type="ECO:0000256" key="16">
    <source>
        <dbReference type="SAM" id="Coils"/>
    </source>
</evidence>
<evidence type="ECO:0000313" key="20">
    <source>
        <dbReference type="EMBL" id="CAG7822773.1"/>
    </source>
</evidence>
<keyword evidence="10" id="KW-0238">DNA-binding</keyword>
<evidence type="ECO:0000256" key="1">
    <source>
        <dbReference type="ARBA" id="ARBA00001936"/>
    </source>
</evidence>
<dbReference type="Pfam" id="PF00271">
    <property type="entry name" value="Helicase_C"/>
    <property type="match status" value="1"/>
</dbReference>
<sequence length="727" mass="81766">MSSSESGMLVPQSVRLQDDLRSAKEELTQTISQIKKLQERKRELDGRISNIKCELDMLSKGGSASAQYEVDTFPWSDEMMSKLRSVFKIEDFRSYQKAAVNATMNNLDCLLIMPTGGGKSLCFQLPAILSKGITLVVSPLISLMEDQLQSMKELGIHTALFNSNTSREETKFIFDSMINPSATLKLLYVTPEKLAKSKRLMSQLEKAYRANRFARLVIDEVHCCSQWGHDFRPDYKFLGIMKTQYPKTPIIGLTATATPNVIIDVQKILNIEGSLVFKDTFFRPNLKYEVLDCGEASKIEDIANLINTRFPKQSGIIYCLTIKDCEEVSEKLRTFKIRAARYHAQLEPEKRTEIQKKWYNNEVQVIVATVAFGMGINKLDVRYVIHHSMSKSVENYYQETGRAGRDGNPAHCILFFKFGDSFRASSLMFTEKNGVVNVYNMLKYSLDRSNCRKGLLAQHFGDAWELSGCGEMCDNCDMKSSGSNQYQEINAGPLLDDIDSILDHASHLEERMTALKLMDAWLGKGNKKLRVETVATPKFNRQTCETIVALLLIDGFLKEEFHFTPYSTISYIVAGAKVVLRSNGKISQDIQYQIPLSIVNPSKAKTSKKPTTSSSSVKEKDTNSKHSSSSSPKKSTPRVHKESVSSGSGRGKSSSSKSSDHRKGDDLKRKEREKSVTKDGDDEDPVSKKSKFSFKKKTSMNDSNFEDGVDCVQVIGKRFVIAQDFID</sequence>
<dbReference type="InterPro" id="IPR004589">
    <property type="entry name" value="DNA_helicase_ATP-dep_RecQ"/>
</dbReference>
<evidence type="ECO:0000256" key="5">
    <source>
        <dbReference type="ARBA" id="ARBA00022723"/>
    </source>
</evidence>
<keyword evidence="21" id="KW-1185">Reference proteome</keyword>
<organism evidence="20 21">
    <name type="scientific">Allacma fusca</name>
    <dbReference type="NCBI Taxonomy" id="39272"/>
    <lineage>
        <taxon>Eukaryota</taxon>
        <taxon>Metazoa</taxon>
        <taxon>Ecdysozoa</taxon>
        <taxon>Arthropoda</taxon>
        <taxon>Hexapoda</taxon>
        <taxon>Collembola</taxon>
        <taxon>Symphypleona</taxon>
        <taxon>Sminthuridae</taxon>
        <taxon>Allacma</taxon>
    </lineage>
</organism>
<dbReference type="GO" id="GO:0046872">
    <property type="term" value="F:metal ion binding"/>
    <property type="evidence" value="ECO:0007669"/>
    <property type="project" value="UniProtKB-KW"/>
</dbReference>
<evidence type="ECO:0000313" key="21">
    <source>
        <dbReference type="Proteomes" id="UP000708208"/>
    </source>
</evidence>
<dbReference type="CDD" id="cd18794">
    <property type="entry name" value="SF2_C_RecQ"/>
    <property type="match status" value="1"/>
</dbReference>
<gene>
    <name evidence="20" type="ORF">AFUS01_LOCUS33026</name>
</gene>
<feature type="domain" description="Helicase ATP-binding" evidence="18">
    <location>
        <begin position="100"/>
        <end position="275"/>
    </location>
</feature>
<evidence type="ECO:0000256" key="12">
    <source>
        <dbReference type="ARBA" id="ARBA00023242"/>
    </source>
</evidence>
<dbReference type="GO" id="GO:0003677">
    <property type="term" value="F:DNA binding"/>
    <property type="evidence" value="ECO:0007669"/>
    <property type="project" value="UniProtKB-KW"/>
</dbReference>
<keyword evidence="9 15" id="KW-0067">ATP-binding</keyword>
<keyword evidence="5" id="KW-0479">Metal-binding</keyword>
<dbReference type="OrthoDB" id="10261556at2759"/>
<dbReference type="AlphaFoldDB" id="A0A8J2KXL4"/>
<dbReference type="InterPro" id="IPR032284">
    <property type="entry name" value="RecQ_Zn-bd"/>
</dbReference>
<dbReference type="EMBL" id="CAJVCH010527410">
    <property type="protein sequence ID" value="CAG7822773.1"/>
    <property type="molecule type" value="Genomic_DNA"/>
</dbReference>
<dbReference type="Proteomes" id="UP000708208">
    <property type="component" value="Unassembled WGS sequence"/>
</dbReference>
<evidence type="ECO:0000259" key="19">
    <source>
        <dbReference type="PROSITE" id="PS51194"/>
    </source>
</evidence>
<evidence type="ECO:0000256" key="7">
    <source>
        <dbReference type="ARBA" id="ARBA00022801"/>
    </source>
</evidence>
<keyword evidence="12 15" id="KW-0539">Nucleus</keyword>
<evidence type="ECO:0000259" key="18">
    <source>
        <dbReference type="PROSITE" id="PS51192"/>
    </source>
</evidence>
<dbReference type="InterPro" id="IPR002464">
    <property type="entry name" value="DNA/RNA_helicase_DEAH_CS"/>
</dbReference>
<dbReference type="PROSITE" id="PS51192">
    <property type="entry name" value="HELICASE_ATP_BIND_1"/>
    <property type="match status" value="1"/>
</dbReference>
<dbReference type="NCBIfam" id="TIGR00614">
    <property type="entry name" value="recQ_fam"/>
    <property type="match status" value="1"/>
</dbReference>
<feature type="region of interest" description="Disordered" evidence="17">
    <location>
        <begin position="602"/>
        <end position="706"/>
    </location>
</feature>
<accession>A0A8J2KXL4</accession>
<name>A0A8J2KXL4_9HEXA</name>
<dbReference type="FunFam" id="3.40.50.300:FF:001975">
    <property type="entry name" value="ATP-dependent DNA helicase"/>
    <property type="match status" value="1"/>
</dbReference>
<keyword evidence="8 15" id="KW-0347">Helicase</keyword>
<dbReference type="SMART" id="SM00487">
    <property type="entry name" value="DEXDc"/>
    <property type="match status" value="1"/>
</dbReference>
<dbReference type="GO" id="GO:0016787">
    <property type="term" value="F:hydrolase activity"/>
    <property type="evidence" value="ECO:0007669"/>
    <property type="project" value="UniProtKB-KW"/>
</dbReference>
<comment type="catalytic activity">
    <reaction evidence="13 15">
        <text>Couples ATP hydrolysis with the unwinding of duplex DNA by translocating in the 3'-5' direction.</text>
        <dbReference type="EC" id="5.6.2.4"/>
    </reaction>
</comment>
<evidence type="ECO:0000256" key="10">
    <source>
        <dbReference type="ARBA" id="ARBA00023125"/>
    </source>
</evidence>
<dbReference type="EC" id="5.6.2.4" evidence="15"/>
<comment type="catalytic activity">
    <reaction evidence="14">
        <text>ATP + H2O = ADP + phosphate + H(+)</text>
        <dbReference type="Rhea" id="RHEA:13065"/>
        <dbReference type="ChEBI" id="CHEBI:15377"/>
        <dbReference type="ChEBI" id="CHEBI:15378"/>
        <dbReference type="ChEBI" id="CHEBI:30616"/>
        <dbReference type="ChEBI" id="CHEBI:43474"/>
        <dbReference type="ChEBI" id="CHEBI:456216"/>
    </reaction>
    <physiologicalReaction direction="left-to-right" evidence="14">
        <dbReference type="Rhea" id="RHEA:13066"/>
    </physiologicalReaction>
</comment>
<feature type="domain" description="Helicase C-terminal" evidence="19">
    <location>
        <begin position="298"/>
        <end position="446"/>
    </location>
</feature>
<comment type="similarity">
    <text evidence="4 15">Belongs to the helicase family. RecQ subfamily.</text>
</comment>
<evidence type="ECO:0000256" key="9">
    <source>
        <dbReference type="ARBA" id="ARBA00022840"/>
    </source>
</evidence>
<dbReference type="GO" id="GO:0043138">
    <property type="term" value="F:3'-5' DNA helicase activity"/>
    <property type="evidence" value="ECO:0007669"/>
    <property type="project" value="UniProtKB-EC"/>
</dbReference>
<dbReference type="CDD" id="cd18015">
    <property type="entry name" value="DEXHc_RecQ1"/>
    <property type="match status" value="1"/>
</dbReference>
<evidence type="ECO:0000256" key="14">
    <source>
        <dbReference type="ARBA" id="ARBA00048778"/>
    </source>
</evidence>
<dbReference type="InterPro" id="IPR014001">
    <property type="entry name" value="Helicase_ATP-bd"/>
</dbReference>
<keyword evidence="11" id="KW-0413">Isomerase</keyword>
<evidence type="ECO:0000256" key="13">
    <source>
        <dbReference type="ARBA" id="ARBA00034617"/>
    </source>
</evidence>
<keyword evidence="16" id="KW-0175">Coiled coil</keyword>
<comment type="cofactor">
    <cofactor evidence="1">
        <name>Mn(2+)</name>
        <dbReference type="ChEBI" id="CHEBI:29035"/>
    </cofactor>
</comment>
<dbReference type="SMART" id="SM00490">
    <property type="entry name" value="HELICc"/>
    <property type="match status" value="1"/>
</dbReference>
<dbReference type="InterPro" id="IPR001650">
    <property type="entry name" value="Helicase_C-like"/>
</dbReference>
<evidence type="ECO:0000256" key="8">
    <source>
        <dbReference type="ARBA" id="ARBA00022806"/>
    </source>
</evidence>
<dbReference type="PROSITE" id="PS00690">
    <property type="entry name" value="DEAH_ATP_HELICASE"/>
    <property type="match status" value="1"/>
</dbReference>
<evidence type="ECO:0000256" key="15">
    <source>
        <dbReference type="RuleBase" id="RU364117"/>
    </source>
</evidence>
<feature type="compositionally biased region" description="Low complexity" evidence="17">
    <location>
        <begin position="625"/>
        <end position="634"/>
    </location>
</feature>
<dbReference type="PANTHER" id="PTHR13710">
    <property type="entry name" value="DNA HELICASE RECQ FAMILY MEMBER"/>
    <property type="match status" value="1"/>
</dbReference>
<dbReference type="GO" id="GO:0005694">
    <property type="term" value="C:chromosome"/>
    <property type="evidence" value="ECO:0007669"/>
    <property type="project" value="TreeGrafter"/>
</dbReference>
<feature type="compositionally biased region" description="Basic and acidic residues" evidence="17">
    <location>
        <begin position="658"/>
        <end position="679"/>
    </location>
</feature>
<dbReference type="InterPro" id="IPR011545">
    <property type="entry name" value="DEAD/DEAH_box_helicase_dom"/>
</dbReference>
<comment type="caution">
    <text evidence="20">The sequence shown here is derived from an EMBL/GenBank/DDBJ whole genome shotgun (WGS) entry which is preliminary data.</text>
</comment>
<dbReference type="PANTHER" id="PTHR13710:SF105">
    <property type="entry name" value="ATP-DEPENDENT DNA HELICASE Q1"/>
    <property type="match status" value="1"/>
</dbReference>
<dbReference type="GO" id="GO:0005524">
    <property type="term" value="F:ATP binding"/>
    <property type="evidence" value="ECO:0007669"/>
    <property type="project" value="UniProtKB-KW"/>
</dbReference>
<keyword evidence="6 15" id="KW-0547">Nucleotide-binding</keyword>
<feature type="coiled-coil region" evidence="16">
    <location>
        <begin position="17"/>
        <end position="54"/>
    </location>
</feature>
<evidence type="ECO:0000256" key="17">
    <source>
        <dbReference type="SAM" id="MobiDB-lite"/>
    </source>
</evidence>
<dbReference type="FunFam" id="3.40.50.300:FF:000752">
    <property type="entry name" value="ATP-dependent DNA helicase"/>
    <property type="match status" value="1"/>
</dbReference>
<evidence type="ECO:0000256" key="6">
    <source>
        <dbReference type="ARBA" id="ARBA00022741"/>
    </source>
</evidence>
<evidence type="ECO:0000256" key="4">
    <source>
        <dbReference type="ARBA" id="ARBA00005446"/>
    </source>
</evidence>
<reference evidence="20" key="1">
    <citation type="submission" date="2021-06" db="EMBL/GenBank/DDBJ databases">
        <authorList>
            <person name="Hodson N. C."/>
            <person name="Mongue J. A."/>
            <person name="Jaron S. K."/>
        </authorList>
    </citation>
    <scope>NUCLEOTIDE SEQUENCE</scope>
</reference>